<dbReference type="EMBL" id="HBHK01014596">
    <property type="protein sequence ID" value="CAD9686569.1"/>
    <property type="molecule type" value="Transcribed_RNA"/>
</dbReference>
<dbReference type="GO" id="GO:0016042">
    <property type="term" value="P:lipid catabolic process"/>
    <property type="evidence" value="ECO:0007669"/>
    <property type="project" value="UniProtKB-KW"/>
</dbReference>
<sequence length="382" mass="42419">MECLWRLMGMVANLPRPARSVGSFQKRFHWDEFSVVGQVFFPIENGRGSRVKSGPSTYFRQGTALGTAGFANLPPLILKFLAHVVHPLSDHQDVQPNLEKGSLPVILFSHGLGGNAEVYTALCSHLASEGFVVVAIEHADGSGAYAVTHSEEEVFYTRPPSTMEYTRENVVEFRSRFFKHRMKELECVLGSLASVKTDDPTEENVLNSIDMSNKILCGHSFGGATAVYAAHFFPKDYFKCIVLHDLWPFPVPVDICDVGVRAPPTVSILSEVFAKGDEVHITEELAANSGENFLNFYITGTVHTSFSDCPFWLPVFAGKRLNLTGERDRDQVLSLLTDLTSNFIKDVIGCDDYAENLYFKCCTYGDAIRLMPSSKSKLKPKN</sequence>
<evidence type="ECO:0000256" key="4">
    <source>
        <dbReference type="ARBA" id="ARBA00023098"/>
    </source>
</evidence>
<dbReference type="InterPro" id="IPR029058">
    <property type="entry name" value="AB_hydrolase_fold"/>
</dbReference>
<organism evidence="5">
    <name type="scientific">Mucochytrium quahogii</name>
    <dbReference type="NCBI Taxonomy" id="96639"/>
    <lineage>
        <taxon>Eukaryota</taxon>
        <taxon>Sar</taxon>
        <taxon>Stramenopiles</taxon>
        <taxon>Bigyra</taxon>
        <taxon>Labyrinthulomycetes</taxon>
        <taxon>Thraustochytrida</taxon>
        <taxon>Thraustochytriidae</taxon>
        <taxon>Mucochytrium</taxon>
    </lineage>
</organism>
<protein>
    <recommendedName>
        <fullName evidence="1">1-alkyl-2-acetylglycerophosphocholine esterase</fullName>
        <ecNumber evidence="1">3.1.1.47</ecNumber>
    </recommendedName>
</protein>
<reference evidence="5" key="1">
    <citation type="submission" date="2021-01" db="EMBL/GenBank/DDBJ databases">
        <authorList>
            <person name="Corre E."/>
            <person name="Pelletier E."/>
            <person name="Niang G."/>
            <person name="Scheremetjew M."/>
            <person name="Finn R."/>
            <person name="Kale V."/>
            <person name="Holt S."/>
            <person name="Cochrane G."/>
            <person name="Meng A."/>
            <person name="Brown T."/>
            <person name="Cohen L."/>
        </authorList>
    </citation>
    <scope>NUCLEOTIDE SEQUENCE</scope>
    <source>
        <strain evidence="5">NY070348D</strain>
    </source>
</reference>
<evidence type="ECO:0000313" key="5">
    <source>
        <dbReference type="EMBL" id="CAD9686569.1"/>
    </source>
</evidence>
<name>A0A7S2S1A4_9STRA</name>
<proteinExistence type="predicted"/>
<dbReference type="Gene3D" id="3.40.50.1820">
    <property type="entry name" value="alpha/beta hydrolase"/>
    <property type="match status" value="1"/>
</dbReference>
<evidence type="ECO:0000256" key="2">
    <source>
        <dbReference type="ARBA" id="ARBA00022801"/>
    </source>
</evidence>
<dbReference type="EC" id="3.1.1.47" evidence="1"/>
<keyword evidence="3" id="KW-0442">Lipid degradation</keyword>
<evidence type="ECO:0000256" key="1">
    <source>
        <dbReference type="ARBA" id="ARBA00013201"/>
    </source>
</evidence>
<gene>
    <name evidence="5" type="ORF">QSP1433_LOCUS9216</name>
</gene>
<dbReference type="Pfam" id="PF03403">
    <property type="entry name" value="PAF-AH_p_II"/>
    <property type="match status" value="1"/>
</dbReference>
<dbReference type="AlphaFoldDB" id="A0A7S2S1A4"/>
<keyword evidence="4" id="KW-0443">Lipid metabolism</keyword>
<dbReference type="SUPFAM" id="SSF53474">
    <property type="entry name" value="alpha/beta-Hydrolases"/>
    <property type="match status" value="1"/>
</dbReference>
<dbReference type="PANTHER" id="PTHR10272">
    <property type="entry name" value="PLATELET-ACTIVATING FACTOR ACETYLHYDROLASE"/>
    <property type="match status" value="1"/>
</dbReference>
<dbReference type="GO" id="GO:0003847">
    <property type="term" value="F:1-alkyl-2-acetylglycerophosphocholine esterase activity"/>
    <property type="evidence" value="ECO:0007669"/>
    <property type="project" value="UniProtKB-EC"/>
</dbReference>
<dbReference type="PANTHER" id="PTHR10272:SF0">
    <property type="entry name" value="PLATELET-ACTIVATING FACTOR ACETYLHYDROLASE"/>
    <property type="match status" value="1"/>
</dbReference>
<evidence type="ECO:0000256" key="3">
    <source>
        <dbReference type="ARBA" id="ARBA00022963"/>
    </source>
</evidence>
<accession>A0A7S2S1A4</accession>
<keyword evidence="2" id="KW-0378">Hydrolase</keyword>